<comment type="subunit">
    <text evidence="5">Homodimer.</text>
</comment>
<dbReference type="AlphaFoldDB" id="A0A6N7EP65"/>
<feature type="region of interest" description="Disordered" evidence="6">
    <location>
        <begin position="207"/>
        <end position="244"/>
    </location>
</feature>
<dbReference type="OrthoDB" id="9793111at2"/>
<dbReference type="PANTHER" id="PTHR21327">
    <property type="entry name" value="GTP CYCLOHYDROLASE II-RELATED"/>
    <property type="match status" value="1"/>
</dbReference>
<feature type="compositionally biased region" description="Basic and acidic residues" evidence="6">
    <location>
        <begin position="207"/>
        <end position="223"/>
    </location>
</feature>
<evidence type="ECO:0000313" key="7">
    <source>
        <dbReference type="EMBL" id="MPV38908.1"/>
    </source>
</evidence>
<keyword evidence="5" id="KW-0460">Magnesium</keyword>
<dbReference type="Gene3D" id="3.90.870.10">
    <property type="entry name" value="DHBP synthase"/>
    <property type="match status" value="1"/>
</dbReference>
<evidence type="ECO:0000256" key="2">
    <source>
        <dbReference type="ARBA" id="ARBA00004904"/>
    </source>
</evidence>
<dbReference type="EC" id="4.1.99.12" evidence="5"/>
<dbReference type="GO" id="GO:0046872">
    <property type="term" value="F:metal ion binding"/>
    <property type="evidence" value="ECO:0007669"/>
    <property type="project" value="UniProtKB-KW"/>
</dbReference>
<comment type="caution">
    <text evidence="7">The sequence shown here is derived from an EMBL/GenBank/DDBJ whole genome shotgun (WGS) entry which is preliminary data.</text>
</comment>
<evidence type="ECO:0000256" key="1">
    <source>
        <dbReference type="ARBA" id="ARBA00002284"/>
    </source>
</evidence>
<evidence type="ECO:0000256" key="5">
    <source>
        <dbReference type="RuleBase" id="RU003843"/>
    </source>
</evidence>
<comment type="similarity">
    <text evidence="5">Belongs to the DHBP synthase family.</text>
</comment>
<dbReference type="GO" id="GO:0009231">
    <property type="term" value="P:riboflavin biosynthetic process"/>
    <property type="evidence" value="ECO:0007669"/>
    <property type="project" value="UniProtKB-UniPathway"/>
</dbReference>
<keyword evidence="8" id="KW-1185">Reference proteome</keyword>
<dbReference type="GO" id="GO:0008686">
    <property type="term" value="F:3,4-dihydroxy-2-butanone-4-phosphate synthase activity"/>
    <property type="evidence" value="ECO:0007669"/>
    <property type="project" value="UniProtKB-EC"/>
</dbReference>
<comment type="function">
    <text evidence="1 5">Catalyzes the conversion of D-ribulose 5-phosphate to formate and 3,4-dihydroxy-2-butanone 4-phosphate.</text>
</comment>
<comment type="pathway">
    <text evidence="2 5">Cofactor biosynthesis; riboflavin biosynthesis; 2-hydroxy-3-oxobutyl phosphate from D-ribulose 5-phosphate: step 1/1.</text>
</comment>
<evidence type="ECO:0000256" key="4">
    <source>
        <dbReference type="ARBA" id="ARBA00022723"/>
    </source>
</evidence>
<protein>
    <recommendedName>
        <fullName evidence="5">3,4-dihydroxy-2-butanone 4-phosphate synthase</fullName>
        <shortName evidence="5">DHBP synthase</shortName>
        <ecNumber evidence="5">4.1.99.12</ecNumber>
    </recommendedName>
</protein>
<evidence type="ECO:0000313" key="8">
    <source>
        <dbReference type="Proteomes" id="UP000437709"/>
    </source>
</evidence>
<dbReference type="InterPro" id="IPR017945">
    <property type="entry name" value="DHBP_synth_RibB-like_a/b_dom"/>
</dbReference>
<dbReference type="GO" id="GO:0005829">
    <property type="term" value="C:cytosol"/>
    <property type="evidence" value="ECO:0007669"/>
    <property type="project" value="TreeGrafter"/>
</dbReference>
<reference evidence="7 8" key="1">
    <citation type="submission" date="2019-10" db="EMBL/GenBank/DDBJ databases">
        <title>Georgenia wutianyii sp. nov. and Georgenia yuyongxinii sp. nov. isolated from plateau pika (Ochotona curzoniae) in the Qinghai-Tibet plateau of China.</title>
        <authorList>
            <person name="Tian Z."/>
        </authorList>
    </citation>
    <scope>NUCLEOTIDE SEQUENCE [LARGE SCALE GENOMIC DNA]</scope>
    <source>
        <strain evidence="7 8">JCM 19765</strain>
    </source>
</reference>
<sequence>MTTTATATPLADALAALRTGRPVLVADSRDREDEVDVVLAAATADQRWVAWTVRHTSGYLCAPLPGARADALDLPLMVAESQDPRRTAYTVSVDAAGGVTTGISAADRATTLRALADPATGPADLVRPGHVLPLRAVPGGVLERPGHTEAAVDLCRLAGAGEVAAIAELVHDDGTMVRLDAARELAGREGLVLLTIDELRAWRSAHDPATDVHRRPTRGDRLPGRSSTPDTAGDTRADSEETDR</sequence>
<dbReference type="SUPFAM" id="SSF55821">
    <property type="entry name" value="YrdC/RibB"/>
    <property type="match status" value="1"/>
</dbReference>
<name>A0A6N7EP65_9MICO</name>
<dbReference type="EMBL" id="WHPC01000124">
    <property type="protein sequence ID" value="MPV38908.1"/>
    <property type="molecule type" value="Genomic_DNA"/>
</dbReference>
<gene>
    <name evidence="7" type="primary">ribB</name>
    <name evidence="7" type="ORF">GB881_18010</name>
</gene>
<dbReference type="UniPathway" id="UPA00275">
    <property type="reaction ID" value="UER00399"/>
</dbReference>
<evidence type="ECO:0000256" key="6">
    <source>
        <dbReference type="SAM" id="MobiDB-lite"/>
    </source>
</evidence>
<keyword evidence="5 7" id="KW-0456">Lyase</keyword>
<evidence type="ECO:0000256" key="3">
    <source>
        <dbReference type="ARBA" id="ARBA00022619"/>
    </source>
</evidence>
<feature type="compositionally biased region" description="Basic and acidic residues" evidence="6">
    <location>
        <begin position="233"/>
        <end position="244"/>
    </location>
</feature>
<dbReference type="Pfam" id="PF00926">
    <property type="entry name" value="DHBP_synthase"/>
    <property type="match status" value="1"/>
</dbReference>
<organism evidence="7 8">
    <name type="scientific">Georgenia subflava</name>
    <dbReference type="NCBI Taxonomy" id="1622177"/>
    <lineage>
        <taxon>Bacteria</taxon>
        <taxon>Bacillati</taxon>
        <taxon>Actinomycetota</taxon>
        <taxon>Actinomycetes</taxon>
        <taxon>Micrococcales</taxon>
        <taxon>Bogoriellaceae</taxon>
        <taxon>Georgenia</taxon>
    </lineage>
</organism>
<comment type="cofactor">
    <cofactor evidence="5">
        <name>Mg(2+)</name>
        <dbReference type="ChEBI" id="CHEBI:18420"/>
    </cofactor>
    <cofactor evidence="5">
        <name>Mn(2+)</name>
        <dbReference type="ChEBI" id="CHEBI:29035"/>
    </cofactor>
    <text evidence="5">Binds 2 divalent metal cations per subunit. Magnesium or manganese.</text>
</comment>
<dbReference type="PANTHER" id="PTHR21327:SF18">
    <property type="entry name" value="3,4-DIHYDROXY-2-BUTANONE 4-PHOSPHATE SYNTHASE"/>
    <property type="match status" value="1"/>
</dbReference>
<dbReference type="InterPro" id="IPR000422">
    <property type="entry name" value="DHBP_synthase_RibB"/>
</dbReference>
<comment type="catalytic activity">
    <reaction evidence="5">
        <text>D-ribulose 5-phosphate = (2S)-2-hydroxy-3-oxobutyl phosphate + formate + H(+)</text>
        <dbReference type="Rhea" id="RHEA:18457"/>
        <dbReference type="ChEBI" id="CHEBI:15378"/>
        <dbReference type="ChEBI" id="CHEBI:15740"/>
        <dbReference type="ChEBI" id="CHEBI:58121"/>
        <dbReference type="ChEBI" id="CHEBI:58830"/>
        <dbReference type="EC" id="4.1.99.12"/>
    </reaction>
</comment>
<proteinExistence type="inferred from homology"/>
<accession>A0A6N7EP65</accession>
<keyword evidence="5" id="KW-0464">Manganese</keyword>
<keyword evidence="3 5" id="KW-0686">Riboflavin biosynthesis</keyword>
<keyword evidence="4 5" id="KW-0479">Metal-binding</keyword>
<dbReference type="NCBIfam" id="TIGR00506">
    <property type="entry name" value="ribB"/>
    <property type="match status" value="1"/>
</dbReference>
<dbReference type="Proteomes" id="UP000437709">
    <property type="component" value="Unassembled WGS sequence"/>
</dbReference>